<evidence type="ECO:0000256" key="2">
    <source>
        <dbReference type="SAM" id="Phobius"/>
    </source>
</evidence>
<feature type="transmembrane region" description="Helical" evidence="2">
    <location>
        <begin position="20"/>
        <end position="40"/>
    </location>
</feature>
<evidence type="ECO:0000256" key="1">
    <source>
        <dbReference type="SAM" id="MobiDB-lite"/>
    </source>
</evidence>
<dbReference type="EMBL" id="KN837641">
    <property type="protein sequence ID" value="KIJ23546.1"/>
    <property type="molecule type" value="Genomic_DNA"/>
</dbReference>
<reference evidence="3 4" key="1">
    <citation type="submission" date="2014-06" db="EMBL/GenBank/DDBJ databases">
        <title>Evolutionary Origins and Diversification of the Mycorrhizal Mutualists.</title>
        <authorList>
            <consortium name="DOE Joint Genome Institute"/>
            <consortium name="Mycorrhizal Genomics Consortium"/>
            <person name="Kohler A."/>
            <person name="Kuo A."/>
            <person name="Nagy L.G."/>
            <person name="Floudas D."/>
            <person name="Copeland A."/>
            <person name="Barry K.W."/>
            <person name="Cichocki N."/>
            <person name="Veneault-Fourrey C."/>
            <person name="LaButti K."/>
            <person name="Lindquist E.A."/>
            <person name="Lipzen A."/>
            <person name="Lundell T."/>
            <person name="Morin E."/>
            <person name="Murat C."/>
            <person name="Riley R."/>
            <person name="Ohm R."/>
            <person name="Sun H."/>
            <person name="Tunlid A."/>
            <person name="Henrissat B."/>
            <person name="Grigoriev I.V."/>
            <person name="Hibbett D.S."/>
            <person name="Martin F."/>
        </authorList>
    </citation>
    <scope>NUCLEOTIDE SEQUENCE [LARGE SCALE GENOMIC DNA]</scope>
    <source>
        <strain evidence="3 4">SS14</strain>
    </source>
</reference>
<evidence type="ECO:0000313" key="3">
    <source>
        <dbReference type="EMBL" id="KIJ23546.1"/>
    </source>
</evidence>
<protein>
    <submittedName>
        <fullName evidence="3">Uncharacterized protein</fullName>
    </submittedName>
</protein>
<keyword evidence="2" id="KW-0472">Membrane</keyword>
<sequence>MYVTRDKTQDGGGASQEVEGLTLVFILLGGLAGVALLIWWTKVAWTWFKTALERKAKKITEIERKKSFKGKGKEVVDEDELEDIKREEMMTQMKKVLPPLPMKTIAMAPKTPPRIPRQYPNSPYNYLPKPILSPSGRTRLKSPSSPTKSVRFGSIINFEELKEDSDSAENSIAEADRTIQQLQPFGVLPLSQHSIMSFSSYREGWNKQDEPRDVFAASRSGSATRPPTPPPKSKPTAKFIPSPPKSRSIPLVKTPVMTREPAPETTLQVPLFDMPNLYGNESFEDWLHIGK</sequence>
<organism evidence="3 4">
    <name type="scientific">Sphaerobolus stellatus (strain SS14)</name>
    <dbReference type="NCBI Taxonomy" id="990650"/>
    <lineage>
        <taxon>Eukaryota</taxon>
        <taxon>Fungi</taxon>
        <taxon>Dikarya</taxon>
        <taxon>Basidiomycota</taxon>
        <taxon>Agaricomycotina</taxon>
        <taxon>Agaricomycetes</taxon>
        <taxon>Phallomycetidae</taxon>
        <taxon>Geastrales</taxon>
        <taxon>Sphaerobolaceae</taxon>
        <taxon>Sphaerobolus</taxon>
    </lineage>
</organism>
<gene>
    <name evidence="3" type="ORF">M422DRAFT_275849</name>
</gene>
<proteinExistence type="predicted"/>
<feature type="region of interest" description="Disordered" evidence="1">
    <location>
        <begin position="217"/>
        <end position="250"/>
    </location>
</feature>
<keyword evidence="4" id="KW-1185">Reference proteome</keyword>
<name>A0A0C9UDN1_SPHS4</name>
<evidence type="ECO:0000313" key="4">
    <source>
        <dbReference type="Proteomes" id="UP000054279"/>
    </source>
</evidence>
<accession>A0A0C9UDN1</accession>
<dbReference type="Proteomes" id="UP000054279">
    <property type="component" value="Unassembled WGS sequence"/>
</dbReference>
<dbReference type="AlphaFoldDB" id="A0A0C9UDN1"/>
<dbReference type="HOGENOM" id="CLU_957026_0_0_1"/>
<keyword evidence="2" id="KW-0812">Transmembrane</keyword>
<keyword evidence="2" id="KW-1133">Transmembrane helix</keyword>